<feature type="compositionally biased region" description="Polar residues" evidence="4">
    <location>
        <begin position="374"/>
        <end position="390"/>
    </location>
</feature>
<feature type="region of interest" description="Disordered" evidence="4">
    <location>
        <begin position="1"/>
        <end position="51"/>
    </location>
</feature>
<name>A0A445II96_GLYSO</name>
<organism evidence="7 8">
    <name type="scientific">Glycine soja</name>
    <name type="common">Wild soybean</name>
    <dbReference type="NCBI Taxonomy" id="3848"/>
    <lineage>
        <taxon>Eukaryota</taxon>
        <taxon>Viridiplantae</taxon>
        <taxon>Streptophyta</taxon>
        <taxon>Embryophyta</taxon>
        <taxon>Tracheophyta</taxon>
        <taxon>Spermatophyta</taxon>
        <taxon>Magnoliopsida</taxon>
        <taxon>eudicotyledons</taxon>
        <taxon>Gunneridae</taxon>
        <taxon>Pentapetalae</taxon>
        <taxon>rosids</taxon>
        <taxon>fabids</taxon>
        <taxon>Fabales</taxon>
        <taxon>Fabaceae</taxon>
        <taxon>Papilionoideae</taxon>
        <taxon>50 kb inversion clade</taxon>
        <taxon>NPAAA clade</taxon>
        <taxon>indigoferoid/millettioid clade</taxon>
        <taxon>Phaseoleae</taxon>
        <taxon>Glycine</taxon>
        <taxon>Glycine subgen. Soja</taxon>
    </lineage>
</organism>
<evidence type="ECO:0000256" key="3">
    <source>
        <dbReference type="ARBA" id="ARBA00022833"/>
    </source>
</evidence>
<gene>
    <name evidence="7" type="ORF">D0Y65_026063</name>
</gene>
<feature type="non-terminal residue" evidence="7">
    <location>
        <position position="390"/>
    </location>
</feature>
<feature type="compositionally biased region" description="Polar residues" evidence="4">
    <location>
        <begin position="9"/>
        <end position="21"/>
    </location>
</feature>
<keyword evidence="3" id="KW-0862">Zinc</keyword>
<feature type="transmembrane region" description="Helical" evidence="5">
    <location>
        <begin position="330"/>
        <end position="351"/>
    </location>
</feature>
<dbReference type="SUPFAM" id="SSF57850">
    <property type="entry name" value="RING/U-box"/>
    <property type="match status" value="1"/>
</dbReference>
<dbReference type="GO" id="GO:0008270">
    <property type="term" value="F:zinc ion binding"/>
    <property type="evidence" value="ECO:0007669"/>
    <property type="project" value="UniProtKB-KW"/>
</dbReference>
<dbReference type="Proteomes" id="UP000289340">
    <property type="component" value="Chromosome 10"/>
</dbReference>
<dbReference type="InterPro" id="IPR011016">
    <property type="entry name" value="Znf_RING-CH"/>
</dbReference>
<keyword evidence="5" id="KW-0812">Transmembrane</keyword>
<dbReference type="CDD" id="cd16495">
    <property type="entry name" value="RING_CH-C4HC3_MARCH"/>
    <property type="match status" value="1"/>
</dbReference>
<protein>
    <recommendedName>
        <fullName evidence="6">RING-CH-type domain-containing protein</fullName>
    </recommendedName>
</protein>
<dbReference type="InterPro" id="IPR013083">
    <property type="entry name" value="Znf_RING/FYVE/PHD"/>
</dbReference>
<dbReference type="Pfam" id="PF12906">
    <property type="entry name" value="RINGv"/>
    <property type="match status" value="1"/>
</dbReference>
<feature type="transmembrane region" description="Helical" evidence="5">
    <location>
        <begin position="274"/>
        <end position="292"/>
    </location>
</feature>
<keyword evidence="5" id="KW-0472">Membrane</keyword>
<keyword evidence="1" id="KW-0479">Metal-binding</keyword>
<dbReference type="Gene3D" id="3.30.40.10">
    <property type="entry name" value="Zinc/RING finger domain, C3HC4 (zinc finger)"/>
    <property type="match status" value="1"/>
</dbReference>
<feature type="region of interest" description="Disordered" evidence="4">
    <location>
        <begin position="361"/>
        <end position="390"/>
    </location>
</feature>
<accession>A0A445II96</accession>
<evidence type="ECO:0000313" key="7">
    <source>
        <dbReference type="EMBL" id="RZB85807.1"/>
    </source>
</evidence>
<reference evidence="7 8" key="1">
    <citation type="submission" date="2018-09" db="EMBL/GenBank/DDBJ databases">
        <title>A high-quality reference genome of wild soybean provides a powerful tool to mine soybean genomes.</title>
        <authorList>
            <person name="Xie M."/>
            <person name="Chung C.Y.L."/>
            <person name="Li M.-W."/>
            <person name="Wong F.-L."/>
            <person name="Chan T.-F."/>
            <person name="Lam H.-M."/>
        </authorList>
    </citation>
    <scope>NUCLEOTIDE SEQUENCE [LARGE SCALE GENOMIC DNA]</scope>
    <source>
        <strain evidence="8">cv. W05</strain>
        <tissue evidence="7">Hypocotyl of etiolated seedlings</tissue>
    </source>
</reference>
<evidence type="ECO:0000256" key="4">
    <source>
        <dbReference type="SAM" id="MobiDB-lite"/>
    </source>
</evidence>
<evidence type="ECO:0000256" key="2">
    <source>
        <dbReference type="ARBA" id="ARBA00022771"/>
    </source>
</evidence>
<dbReference type="AlphaFoldDB" id="A0A445II96"/>
<keyword evidence="2" id="KW-0863">Zinc-finger</keyword>
<comment type="caution">
    <text evidence="7">The sequence shown here is derived from an EMBL/GenBank/DDBJ whole genome shotgun (WGS) entry which is preliminary data.</text>
</comment>
<evidence type="ECO:0000313" key="8">
    <source>
        <dbReference type="Proteomes" id="UP000289340"/>
    </source>
</evidence>
<dbReference type="PROSITE" id="PS51292">
    <property type="entry name" value="ZF_RING_CH"/>
    <property type="match status" value="1"/>
</dbReference>
<dbReference type="EMBL" id="QZWG01000010">
    <property type="protein sequence ID" value="RZB85807.1"/>
    <property type="molecule type" value="Genomic_DNA"/>
</dbReference>
<evidence type="ECO:0000256" key="1">
    <source>
        <dbReference type="ARBA" id="ARBA00022723"/>
    </source>
</evidence>
<dbReference type="PANTHER" id="PTHR46158">
    <property type="entry name" value="OS02G0165000 PROTEIN"/>
    <property type="match status" value="1"/>
</dbReference>
<dbReference type="SMART" id="SM00744">
    <property type="entry name" value="RINGv"/>
    <property type="match status" value="1"/>
</dbReference>
<feature type="domain" description="RING-CH-type" evidence="6">
    <location>
        <begin position="177"/>
        <end position="239"/>
    </location>
</feature>
<keyword evidence="8" id="KW-1185">Reference proteome</keyword>
<dbReference type="PANTHER" id="PTHR46158:SF10">
    <property type="entry name" value="RING-CH-TYPE DOMAIN-CONTAINING PROTEIN"/>
    <property type="match status" value="1"/>
</dbReference>
<keyword evidence="5" id="KW-1133">Transmembrane helix</keyword>
<feature type="transmembrane region" description="Helical" evidence="5">
    <location>
        <begin position="304"/>
        <end position="324"/>
    </location>
</feature>
<evidence type="ECO:0000259" key="6">
    <source>
        <dbReference type="PROSITE" id="PS51292"/>
    </source>
</evidence>
<proteinExistence type="predicted"/>
<evidence type="ECO:0000256" key="5">
    <source>
        <dbReference type="SAM" id="Phobius"/>
    </source>
</evidence>
<sequence length="390" mass="43090">MATEAAGSSKDNINQGHGTTENRADTPIQKGPASSEITEEFPREQHGTRQNLILDIPAISQEEARKDYARINMPLTSPPRRLIFPPGLSPVFPRSKKYPGSVHGGNLAFAETAKKELNFPIRRSRSAPMLNKEGNSPVRGMFRIVPTTLRLDEKIATTPPMTSPIHDTVKNEDVGEDIPEEEAVCRICMVELGEGGNTFKLECGCKGDLSLAHRGCAVKWFTIKGNRTCDVCKQEVQNLTVTLLRVQNGLAQNGLAQNGLAHNMLGADASRYRFWPDFAILVVINMLAYFWFHVSNMGSGTIVHCLAFSCVLGSLASFTATVMVRRNHVWIYATVQFCLVFLIEHLFFSLWRGRSLAQSNQQQGSQEAVPPPDQSSTIPHQAQIGSEQTE</sequence>